<evidence type="ECO:0000256" key="1">
    <source>
        <dbReference type="ARBA" id="ARBA00009437"/>
    </source>
</evidence>
<reference evidence="3 4" key="1">
    <citation type="submission" date="2020-08" db="EMBL/GenBank/DDBJ databases">
        <title>Genomic Encyclopedia of Type Strains, Phase IV (KMG-V): Genome sequencing to study the core and pangenomes of soil and plant-associated prokaryotes.</title>
        <authorList>
            <person name="Whitman W."/>
        </authorList>
    </citation>
    <scope>NUCLEOTIDE SEQUENCE [LARGE SCALE GENOMIC DNA]</scope>
    <source>
        <strain evidence="3 4">SRMrh-85</strain>
    </source>
</reference>
<sequence length="147" mass="16290">MTMLNERVPAKPPFPDKGDVVLRRRKTPDGAAFYGRCLRLIADMDETENLFRQSTMAPAGTLRVDLPARIGRLIVAPALPEFLERYPQINIELGITDRIVNLVEDRVDCALRVGLLPDSDLVARPMFELPLINVASPAYACCLQASA</sequence>
<feature type="domain" description="LysR substrate-binding" evidence="2">
    <location>
        <begin position="58"/>
        <end position="139"/>
    </location>
</feature>
<dbReference type="SUPFAM" id="SSF53850">
    <property type="entry name" value="Periplasmic binding protein-like II"/>
    <property type="match status" value="1"/>
</dbReference>
<dbReference type="Pfam" id="PF03466">
    <property type="entry name" value="LysR_substrate"/>
    <property type="match status" value="1"/>
</dbReference>
<dbReference type="InterPro" id="IPR058163">
    <property type="entry name" value="LysR-type_TF_proteobact-type"/>
</dbReference>
<dbReference type="Proteomes" id="UP000533533">
    <property type="component" value="Unassembled WGS sequence"/>
</dbReference>
<dbReference type="PANTHER" id="PTHR30537">
    <property type="entry name" value="HTH-TYPE TRANSCRIPTIONAL REGULATOR"/>
    <property type="match status" value="1"/>
</dbReference>
<dbReference type="PANTHER" id="PTHR30537:SF72">
    <property type="entry name" value="LYSR FAMILY TRANSCRIPTIONAL REGULATOR"/>
    <property type="match status" value="1"/>
</dbReference>
<keyword evidence="4" id="KW-1185">Reference proteome</keyword>
<evidence type="ECO:0000313" key="4">
    <source>
        <dbReference type="Proteomes" id="UP000533533"/>
    </source>
</evidence>
<evidence type="ECO:0000259" key="2">
    <source>
        <dbReference type="Pfam" id="PF03466"/>
    </source>
</evidence>
<evidence type="ECO:0000313" key="3">
    <source>
        <dbReference type="EMBL" id="MBB2928196.1"/>
    </source>
</evidence>
<organism evidence="3 4">
    <name type="scientific">Paraburkholderia silvatlantica</name>
    <dbReference type="NCBI Taxonomy" id="321895"/>
    <lineage>
        <taxon>Bacteria</taxon>
        <taxon>Pseudomonadati</taxon>
        <taxon>Pseudomonadota</taxon>
        <taxon>Betaproteobacteria</taxon>
        <taxon>Burkholderiales</taxon>
        <taxon>Burkholderiaceae</taxon>
        <taxon>Paraburkholderia</taxon>
    </lineage>
</organism>
<proteinExistence type="inferred from homology"/>
<protein>
    <submittedName>
        <fullName evidence="3">DNA-binding transcriptional LysR family regulator</fullName>
    </submittedName>
</protein>
<comment type="caution">
    <text evidence="3">The sequence shown here is derived from an EMBL/GenBank/DDBJ whole genome shotgun (WGS) entry which is preliminary data.</text>
</comment>
<gene>
    <name evidence="3" type="ORF">FHX59_002617</name>
</gene>
<dbReference type="Gene3D" id="3.40.190.290">
    <property type="match status" value="1"/>
</dbReference>
<comment type="similarity">
    <text evidence="1">Belongs to the LysR transcriptional regulatory family.</text>
</comment>
<dbReference type="GO" id="GO:0003677">
    <property type="term" value="F:DNA binding"/>
    <property type="evidence" value="ECO:0007669"/>
    <property type="project" value="UniProtKB-KW"/>
</dbReference>
<dbReference type="EMBL" id="JACHVZ010000006">
    <property type="protein sequence ID" value="MBB2928196.1"/>
    <property type="molecule type" value="Genomic_DNA"/>
</dbReference>
<keyword evidence="3" id="KW-0238">DNA-binding</keyword>
<dbReference type="InterPro" id="IPR005119">
    <property type="entry name" value="LysR_subst-bd"/>
</dbReference>
<accession>A0ABR6FLF0</accession>
<name>A0ABR6FLF0_9BURK</name>